<dbReference type="RefSeq" id="WP_003716136.1">
    <property type="nucleotide sequence ID" value="NZ_AFTL01000019.1"/>
</dbReference>
<organism evidence="8 9">
    <name type="scientific">Limosilactobacillus oris F0423</name>
    <dbReference type="NCBI Taxonomy" id="944562"/>
    <lineage>
        <taxon>Bacteria</taxon>
        <taxon>Bacillati</taxon>
        <taxon>Bacillota</taxon>
        <taxon>Bacilli</taxon>
        <taxon>Lactobacillales</taxon>
        <taxon>Lactobacillaceae</taxon>
        <taxon>Limosilactobacillus</taxon>
    </lineage>
</organism>
<keyword evidence="1" id="KW-0134">Cell wall</keyword>
<keyword evidence="4" id="KW-0677">Repeat</keyword>
<dbReference type="InterPro" id="IPR009459">
    <property type="entry name" value="MucBP_dom"/>
</dbReference>
<dbReference type="Pfam" id="PF06458">
    <property type="entry name" value="MucBP"/>
    <property type="match status" value="3"/>
</dbReference>
<dbReference type="Proteomes" id="UP000006035">
    <property type="component" value="Unassembled WGS sequence"/>
</dbReference>
<evidence type="ECO:0000256" key="6">
    <source>
        <dbReference type="SAM" id="MobiDB-lite"/>
    </source>
</evidence>
<dbReference type="InterPro" id="IPR041495">
    <property type="entry name" value="Mub_B2"/>
</dbReference>
<keyword evidence="2" id="KW-0964">Secreted</keyword>
<dbReference type="PROSITE" id="PS50847">
    <property type="entry name" value="GRAM_POS_ANCHORING"/>
    <property type="match status" value="1"/>
</dbReference>
<evidence type="ECO:0000256" key="1">
    <source>
        <dbReference type="ARBA" id="ARBA00022512"/>
    </source>
</evidence>
<dbReference type="Gene3D" id="2.60.40.4300">
    <property type="match status" value="2"/>
</dbReference>
<evidence type="ECO:0000313" key="9">
    <source>
        <dbReference type="Proteomes" id="UP000006035"/>
    </source>
</evidence>
<keyword evidence="5" id="KW-0572">Peptidoglycan-anchor</keyword>
<feature type="domain" description="Gram-positive cocci surface proteins LPxTG" evidence="7">
    <location>
        <begin position="725"/>
        <end position="760"/>
    </location>
</feature>
<comment type="caution">
    <text evidence="8">The sequence shown here is derived from an EMBL/GenBank/DDBJ whole genome shotgun (WGS) entry which is preliminary data.</text>
</comment>
<dbReference type="Gene3D" id="3.10.20.470">
    <property type="match status" value="1"/>
</dbReference>
<evidence type="ECO:0000259" key="7">
    <source>
        <dbReference type="PROSITE" id="PS50847"/>
    </source>
</evidence>
<evidence type="ECO:0000256" key="4">
    <source>
        <dbReference type="ARBA" id="ARBA00022737"/>
    </source>
</evidence>
<dbReference type="Pfam" id="PF17965">
    <property type="entry name" value="MucBP_2"/>
    <property type="match status" value="1"/>
</dbReference>
<feature type="region of interest" description="Disordered" evidence="6">
    <location>
        <begin position="691"/>
        <end position="730"/>
    </location>
</feature>
<dbReference type="EMBL" id="AFTL01000019">
    <property type="protein sequence ID" value="EGS36074.1"/>
    <property type="molecule type" value="Genomic_DNA"/>
</dbReference>
<dbReference type="InterPro" id="IPR041558">
    <property type="entry name" value="MucBP_2"/>
</dbReference>
<proteinExistence type="predicted"/>
<dbReference type="Pfam" id="PF17966">
    <property type="entry name" value="Muc_B2"/>
    <property type="match status" value="2"/>
</dbReference>
<dbReference type="Gene3D" id="3.10.20.320">
    <property type="entry name" value="Putative peptidoglycan bound protein (lpxtg motif)"/>
    <property type="match status" value="3"/>
</dbReference>
<sequence>MFTSQEAGAQVSTAGYVTADKVSDWKAIRSIIVTLPTLPADQQIGRFVLKGQAPDVTYQAGKRGPLDSVLTSKALQPFRSDVTSIQIVGTSTVTARYHYVDAAGKEHFIDLPMLTKTYQDNVDTMQQTDFTLTDAAKALIPANYELATEVPTIVNGAQSWVTTAANETAAFGQTVRYYFDGDIVQFELVHQHRQTPKTITKTVNYYYTTVNGPVAHEALVQTVTITEDEDLVTGEKTYFIDGQAVPNQGATTLAGQALPVLPGYTADVLDGRDADATGATAVDYNSNDLTINVVYTANDQAATFIYHDDTTGQDLLRVKQTGPSNQLINYLTKDQLATYAAAGYVLVSDDTKGQPVYFDHDDKVDQTYVIHLKHGTESTTRRKQITQSIHYVDSTGQPMKDAQGQQLPDDVQKVNLSQTGVKDLVTDTVDWNGEWTTGSYQLVTSPTVPGYSPNQDQVTGTTVTTSNELVAKNQDTLVVITYAPDEESVTVRYQTADGTPLASSETQTGSYGSDYTTSAKEITGYHLVKVPTNATGTYMIDTPDVIYVYAPDEESVTVRYQTADGTPLASSETQTGSYGSDYTTSAKEIPGYHLTTTPTNATGTYTTDTPDVIYVYAPDEESVTVHYQTADGTALAPSETLRGEYGGSYTTQAKEINGYRLVAIPANATGTYTANTPDVIYVYVPTHKVEINEPTDPGTPSTPSTDQPASPQGASAEPLPSAARLPQTGNDAATADWQVALGSLLGSLSLLALAKRKREQ</sequence>
<keyword evidence="9" id="KW-1185">Reference proteome</keyword>
<evidence type="ECO:0000256" key="2">
    <source>
        <dbReference type="ARBA" id="ARBA00022525"/>
    </source>
</evidence>
<evidence type="ECO:0000256" key="5">
    <source>
        <dbReference type="ARBA" id="ARBA00023088"/>
    </source>
</evidence>
<name>A0ABP2L7H3_9LACO</name>
<reference evidence="8 9" key="1">
    <citation type="submission" date="2011-05" db="EMBL/GenBank/DDBJ databases">
        <authorList>
            <person name="Durkin A.S."/>
            <person name="Kim M."/>
            <person name="Radune D."/>
            <person name="Hostetler J."/>
            <person name="Torralba M."/>
            <person name="Gillis M."/>
            <person name="Methe B."/>
            <person name="Sutton G."/>
            <person name="Nelson K.E."/>
        </authorList>
    </citation>
    <scope>NUCLEOTIDE SEQUENCE [LARGE SCALE GENOMIC DNA]</scope>
    <source>
        <strain evidence="8 9">F0423</strain>
    </source>
</reference>
<keyword evidence="3" id="KW-0732">Signal</keyword>
<evidence type="ECO:0000256" key="3">
    <source>
        <dbReference type="ARBA" id="ARBA00022729"/>
    </source>
</evidence>
<protein>
    <submittedName>
        <fullName evidence="8">LPXTG-motif cell wall anchor domain protein</fullName>
    </submittedName>
</protein>
<accession>A0ABP2L7H3</accession>
<dbReference type="InterPro" id="IPR019931">
    <property type="entry name" value="LPXTG_anchor"/>
</dbReference>
<feature type="compositionally biased region" description="Low complexity" evidence="6">
    <location>
        <begin position="694"/>
        <end position="706"/>
    </location>
</feature>
<evidence type="ECO:0000313" key="8">
    <source>
        <dbReference type="EMBL" id="EGS36074.1"/>
    </source>
</evidence>
<gene>
    <name evidence="8" type="ORF">HMPREF9102_1019</name>
</gene>